<dbReference type="PANTHER" id="PTHR12151">
    <property type="entry name" value="ELECTRON TRANSPORT PROTIN SCO1/SENC FAMILY MEMBER"/>
    <property type="match status" value="1"/>
</dbReference>
<protein>
    <submittedName>
        <fullName evidence="6">SCO family protein</fullName>
    </submittedName>
</protein>
<accession>A0A2T1KTR5</accession>
<feature type="binding site" evidence="3">
    <location>
        <position position="174"/>
    </location>
    <ligand>
        <name>Cu cation</name>
        <dbReference type="ChEBI" id="CHEBI:23378"/>
    </ligand>
</feature>
<organism evidence="6 7">
    <name type="scientific">Marinobacter fuscus</name>
    <dbReference type="NCBI Taxonomy" id="2109942"/>
    <lineage>
        <taxon>Bacteria</taxon>
        <taxon>Pseudomonadati</taxon>
        <taxon>Pseudomonadota</taxon>
        <taxon>Gammaproteobacteria</taxon>
        <taxon>Pseudomonadales</taxon>
        <taxon>Marinobacteraceae</taxon>
        <taxon>Marinobacter</taxon>
    </lineage>
</organism>
<keyword evidence="4" id="KW-1015">Disulfide bond</keyword>
<evidence type="ECO:0000256" key="3">
    <source>
        <dbReference type="PIRSR" id="PIRSR603782-1"/>
    </source>
</evidence>
<keyword evidence="2 3" id="KW-0186">Copper</keyword>
<dbReference type="EMBL" id="PXNP01000009">
    <property type="protein sequence ID" value="PSF13489.1"/>
    <property type="molecule type" value="Genomic_DNA"/>
</dbReference>
<dbReference type="RefSeq" id="WP_106761052.1">
    <property type="nucleotide sequence ID" value="NZ_PXNP01000009.1"/>
</dbReference>
<evidence type="ECO:0000313" key="7">
    <source>
        <dbReference type="Proteomes" id="UP000239866"/>
    </source>
</evidence>
<evidence type="ECO:0000256" key="2">
    <source>
        <dbReference type="ARBA" id="ARBA00023008"/>
    </source>
</evidence>
<dbReference type="InterPro" id="IPR036249">
    <property type="entry name" value="Thioredoxin-like_sf"/>
</dbReference>
<evidence type="ECO:0000313" key="6">
    <source>
        <dbReference type="EMBL" id="PSF13489.1"/>
    </source>
</evidence>
<sequence>MGRSIRITLFVLLLLVVLVFGLSVGRQVFLVGSEPSPAPDLSQYNAYVYDQPRPLTEFTLTNEQGETVTREDLKGRWTFVFVGYTNCPDICPAAMANLRRTDQLLPAELPQPDYLLITADPEHDTPEKLKAYTGFFGEHFHGLTGDLDMLRAVAKSVSAVFVHREVDGQLLVDHSGHFALLNPRGEVQALIQPPHKPAELAKAFERIYQWADANRKG</sequence>
<evidence type="ECO:0000256" key="4">
    <source>
        <dbReference type="PIRSR" id="PIRSR603782-2"/>
    </source>
</evidence>
<dbReference type="SUPFAM" id="SSF52833">
    <property type="entry name" value="Thioredoxin-like"/>
    <property type="match status" value="1"/>
</dbReference>
<feature type="binding site" evidence="3">
    <location>
        <position position="87"/>
    </location>
    <ligand>
        <name>Cu cation</name>
        <dbReference type="ChEBI" id="CHEBI:23378"/>
    </ligand>
</feature>
<dbReference type="Pfam" id="PF02630">
    <property type="entry name" value="SCO1-SenC"/>
    <property type="match status" value="1"/>
</dbReference>
<dbReference type="Proteomes" id="UP000239866">
    <property type="component" value="Unassembled WGS sequence"/>
</dbReference>
<dbReference type="Gene3D" id="3.40.30.10">
    <property type="entry name" value="Glutaredoxin"/>
    <property type="match status" value="1"/>
</dbReference>
<dbReference type="InterPro" id="IPR013766">
    <property type="entry name" value="Thioredoxin_domain"/>
</dbReference>
<name>A0A2T1KTR5_9GAMM</name>
<dbReference type="InterPro" id="IPR003782">
    <property type="entry name" value="SCO1/SenC"/>
</dbReference>
<feature type="binding site" evidence="3">
    <location>
        <position position="91"/>
    </location>
    <ligand>
        <name>Cu cation</name>
        <dbReference type="ChEBI" id="CHEBI:23378"/>
    </ligand>
</feature>
<dbReference type="OrthoDB" id="9790194at2"/>
<proteinExistence type="inferred from homology"/>
<evidence type="ECO:0000259" key="5">
    <source>
        <dbReference type="PROSITE" id="PS51352"/>
    </source>
</evidence>
<dbReference type="PANTHER" id="PTHR12151:SF25">
    <property type="entry name" value="LINALOOL DEHYDRATASE_ISOMERASE DOMAIN-CONTAINING PROTEIN"/>
    <property type="match status" value="1"/>
</dbReference>
<feature type="domain" description="Thioredoxin" evidence="5">
    <location>
        <begin position="49"/>
        <end position="216"/>
    </location>
</feature>
<dbReference type="PROSITE" id="PS51352">
    <property type="entry name" value="THIOREDOXIN_2"/>
    <property type="match status" value="1"/>
</dbReference>
<comment type="similarity">
    <text evidence="1">Belongs to the SCO1/2 family.</text>
</comment>
<dbReference type="AlphaFoldDB" id="A0A2T1KTR5"/>
<dbReference type="GO" id="GO:0046872">
    <property type="term" value="F:metal ion binding"/>
    <property type="evidence" value="ECO:0007669"/>
    <property type="project" value="UniProtKB-KW"/>
</dbReference>
<keyword evidence="7" id="KW-1185">Reference proteome</keyword>
<reference evidence="6 7" key="1">
    <citation type="submission" date="2018-03" db="EMBL/GenBank/DDBJ databases">
        <title>Marinobacter brunus sp. nov., a marine bacterium of Gamma-proteobacteria isolated from the surface seawater of the South China Sea.</title>
        <authorList>
            <person name="Cheng H."/>
            <person name="Wu Y.-H."/>
            <person name="Xamxidin M."/>
            <person name="Xu X.-W."/>
        </authorList>
    </citation>
    <scope>NUCLEOTIDE SEQUENCE [LARGE SCALE GENOMIC DNA]</scope>
    <source>
        <strain evidence="6 7">NH169-3</strain>
    </source>
</reference>
<comment type="caution">
    <text evidence="6">The sequence shown here is derived from an EMBL/GenBank/DDBJ whole genome shotgun (WGS) entry which is preliminary data.</text>
</comment>
<evidence type="ECO:0000256" key="1">
    <source>
        <dbReference type="ARBA" id="ARBA00010996"/>
    </source>
</evidence>
<feature type="disulfide bond" description="Redox-active" evidence="4">
    <location>
        <begin position="87"/>
        <end position="91"/>
    </location>
</feature>
<keyword evidence="3" id="KW-0479">Metal-binding</keyword>
<dbReference type="CDD" id="cd02968">
    <property type="entry name" value="SCO"/>
    <property type="match status" value="1"/>
</dbReference>
<gene>
    <name evidence="6" type="ORF">C7H09_02485</name>
</gene>